<evidence type="ECO:0000313" key="2">
    <source>
        <dbReference type="EMBL" id="KFI90473.1"/>
    </source>
</evidence>
<sequence>MTGSVRRAAAGLIAAACIASTLSACTPYNAAVGDTQSADDAVAHVMKDCNSLNVAMVGSQDVQADRMAMDALKTGGLKPIYLPVSGTVDAQDTAQQGVKDMTQRMADIIVIAGIDVSGANHDGWYETLDAPRQAGIPVVLLDPISVPTDDTLFAATLKTNDRMTDAKPLADAVAAIANNDPHDREIIVSTVERKTRE</sequence>
<dbReference type="EMBL" id="JGZL01000003">
    <property type="protein sequence ID" value="KFI90473.1"/>
    <property type="molecule type" value="Genomic_DNA"/>
</dbReference>
<dbReference type="AlphaFoldDB" id="A0A087D4M3"/>
<gene>
    <name evidence="2" type="ORF">BRUM_0238</name>
</gene>
<dbReference type="PROSITE" id="PS51257">
    <property type="entry name" value="PROKAR_LIPOPROTEIN"/>
    <property type="match status" value="1"/>
</dbReference>
<dbReference type="STRING" id="78346.BRUM_0238"/>
<evidence type="ECO:0008006" key="4">
    <source>
        <dbReference type="Google" id="ProtNLM"/>
    </source>
</evidence>
<proteinExistence type="predicted"/>
<dbReference type="Proteomes" id="UP000029078">
    <property type="component" value="Unassembled WGS sequence"/>
</dbReference>
<keyword evidence="3" id="KW-1185">Reference proteome</keyword>
<dbReference type="Gene3D" id="3.40.50.2300">
    <property type="match status" value="1"/>
</dbReference>
<keyword evidence="1" id="KW-0732">Signal</keyword>
<dbReference type="RefSeq" id="WP_026646143.1">
    <property type="nucleotide sequence ID" value="NZ_CASFAE010000002.1"/>
</dbReference>
<dbReference type="eggNOG" id="ENOG5031MP9">
    <property type="taxonomic scope" value="Bacteria"/>
</dbReference>
<accession>A0A087D4M3</accession>
<name>A0A087D4M3_BIFRU</name>
<evidence type="ECO:0000256" key="1">
    <source>
        <dbReference type="SAM" id="SignalP"/>
    </source>
</evidence>
<comment type="caution">
    <text evidence="2">The sequence shown here is derived from an EMBL/GenBank/DDBJ whole genome shotgun (WGS) entry which is preliminary data.</text>
</comment>
<evidence type="ECO:0000313" key="3">
    <source>
        <dbReference type="Proteomes" id="UP000029078"/>
    </source>
</evidence>
<feature type="signal peptide" evidence="1">
    <location>
        <begin position="1"/>
        <end position="30"/>
    </location>
</feature>
<organism evidence="2 3">
    <name type="scientific">Bifidobacterium ruminantium</name>
    <dbReference type="NCBI Taxonomy" id="78346"/>
    <lineage>
        <taxon>Bacteria</taxon>
        <taxon>Bacillati</taxon>
        <taxon>Actinomycetota</taxon>
        <taxon>Actinomycetes</taxon>
        <taxon>Bifidobacteriales</taxon>
        <taxon>Bifidobacteriaceae</taxon>
        <taxon>Bifidobacterium</taxon>
    </lineage>
</organism>
<feature type="chain" id="PRO_5001819917" description="Sugar ABC transporter substrate-binding protein" evidence="1">
    <location>
        <begin position="31"/>
        <end position="197"/>
    </location>
</feature>
<protein>
    <recommendedName>
        <fullName evidence="4">Sugar ABC transporter substrate-binding protein</fullName>
    </recommendedName>
</protein>
<reference evidence="2 3" key="1">
    <citation type="submission" date="2014-03" db="EMBL/GenBank/DDBJ databases">
        <title>Genomics of Bifidobacteria.</title>
        <authorList>
            <person name="Ventura M."/>
            <person name="Milani C."/>
            <person name="Lugli G.A."/>
        </authorList>
    </citation>
    <scope>NUCLEOTIDE SEQUENCE [LARGE SCALE GENOMIC DNA]</scope>
    <source>
        <strain evidence="2 3">LMG 21811</strain>
    </source>
</reference>